<dbReference type="Gene3D" id="1.10.1660.10">
    <property type="match status" value="1"/>
</dbReference>
<name>A0A7C4AR10_9BACT</name>
<dbReference type="InterPro" id="IPR047057">
    <property type="entry name" value="MerR_fam"/>
</dbReference>
<sequence length="144" mass="17012">MTIAIPEKQYFKIGEVSEILDVEPYVLRYWESEFKILKPTRTRARQRLYHKKDLELLVEIKHLLYDEKFTIAGAKKRLQEMKKQASAEKKAKKPAKNARGRQEEELPEATESQTPLLSDSQPDYRELLLEIKKELKELRNILEG</sequence>
<dbReference type="GO" id="GO:0003677">
    <property type="term" value="F:DNA binding"/>
    <property type="evidence" value="ECO:0007669"/>
    <property type="project" value="UniProtKB-KW"/>
</dbReference>
<proteinExistence type="predicted"/>
<dbReference type="AlphaFoldDB" id="A0A7C4AR10"/>
<comment type="caution">
    <text evidence="4">The sequence shown here is derived from an EMBL/GenBank/DDBJ whole genome shotgun (WGS) entry which is preliminary data.</text>
</comment>
<dbReference type="SUPFAM" id="SSF46955">
    <property type="entry name" value="Putative DNA-binding domain"/>
    <property type="match status" value="1"/>
</dbReference>
<feature type="region of interest" description="Disordered" evidence="2">
    <location>
        <begin position="82"/>
        <end position="121"/>
    </location>
</feature>
<evidence type="ECO:0000259" key="3">
    <source>
        <dbReference type="PROSITE" id="PS50937"/>
    </source>
</evidence>
<dbReference type="CDD" id="cd04765">
    <property type="entry name" value="HTH_MlrA-like_sg2"/>
    <property type="match status" value="1"/>
</dbReference>
<gene>
    <name evidence="4" type="ORF">ENV54_03580</name>
</gene>
<feature type="compositionally biased region" description="Basic residues" evidence="2">
    <location>
        <begin position="90"/>
        <end position="99"/>
    </location>
</feature>
<evidence type="ECO:0000256" key="2">
    <source>
        <dbReference type="SAM" id="MobiDB-lite"/>
    </source>
</evidence>
<evidence type="ECO:0000313" key="4">
    <source>
        <dbReference type="EMBL" id="HGH60364.1"/>
    </source>
</evidence>
<feature type="domain" description="HTH merR-type" evidence="3">
    <location>
        <begin position="10"/>
        <end position="80"/>
    </location>
</feature>
<protein>
    <submittedName>
        <fullName evidence="4">MerR family transcriptional regulator</fullName>
    </submittedName>
</protein>
<keyword evidence="1" id="KW-0238">DNA-binding</keyword>
<dbReference type="InterPro" id="IPR000551">
    <property type="entry name" value="MerR-type_HTH_dom"/>
</dbReference>
<dbReference type="PANTHER" id="PTHR30204:SF15">
    <property type="entry name" value="BLL5018 PROTEIN"/>
    <property type="match status" value="1"/>
</dbReference>
<feature type="compositionally biased region" description="Polar residues" evidence="2">
    <location>
        <begin position="110"/>
        <end position="121"/>
    </location>
</feature>
<dbReference type="PANTHER" id="PTHR30204">
    <property type="entry name" value="REDOX-CYCLING DRUG-SENSING TRANSCRIPTIONAL ACTIVATOR SOXR"/>
    <property type="match status" value="1"/>
</dbReference>
<dbReference type="SMART" id="SM00422">
    <property type="entry name" value="HTH_MERR"/>
    <property type="match status" value="1"/>
</dbReference>
<dbReference type="GO" id="GO:0003700">
    <property type="term" value="F:DNA-binding transcription factor activity"/>
    <property type="evidence" value="ECO:0007669"/>
    <property type="project" value="InterPro"/>
</dbReference>
<dbReference type="EMBL" id="DTGT01000112">
    <property type="protein sequence ID" value="HGH60364.1"/>
    <property type="molecule type" value="Genomic_DNA"/>
</dbReference>
<dbReference type="Pfam" id="PF13411">
    <property type="entry name" value="MerR_1"/>
    <property type="match status" value="1"/>
</dbReference>
<dbReference type="PROSITE" id="PS50937">
    <property type="entry name" value="HTH_MERR_2"/>
    <property type="match status" value="1"/>
</dbReference>
<reference evidence="4" key="1">
    <citation type="journal article" date="2020" name="mSystems">
        <title>Genome- and Community-Level Interaction Insights into Carbon Utilization and Element Cycling Functions of Hydrothermarchaeota in Hydrothermal Sediment.</title>
        <authorList>
            <person name="Zhou Z."/>
            <person name="Liu Y."/>
            <person name="Xu W."/>
            <person name="Pan J."/>
            <person name="Luo Z.H."/>
            <person name="Li M."/>
        </authorList>
    </citation>
    <scope>NUCLEOTIDE SEQUENCE [LARGE SCALE GENOMIC DNA]</scope>
    <source>
        <strain evidence="4">SpSt-769</strain>
    </source>
</reference>
<organism evidence="4">
    <name type="scientific">Desulfomonile tiedjei</name>
    <dbReference type="NCBI Taxonomy" id="2358"/>
    <lineage>
        <taxon>Bacteria</taxon>
        <taxon>Pseudomonadati</taxon>
        <taxon>Thermodesulfobacteriota</taxon>
        <taxon>Desulfomonilia</taxon>
        <taxon>Desulfomonilales</taxon>
        <taxon>Desulfomonilaceae</taxon>
        <taxon>Desulfomonile</taxon>
    </lineage>
</organism>
<accession>A0A7C4AR10</accession>
<dbReference type="InterPro" id="IPR009061">
    <property type="entry name" value="DNA-bd_dom_put_sf"/>
</dbReference>
<evidence type="ECO:0000256" key="1">
    <source>
        <dbReference type="ARBA" id="ARBA00023125"/>
    </source>
</evidence>